<dbReference type="GO" id="GO:0022627">
    <property type="term" value="C:cytosolic small ribosomal subunit"/>
    <property type="evidence" value="ECO:0007669"/>
    <property type="project" value="TreeGrafter"/>
</dbReference>
<proteinExistence type="inferred from homology"/>
<evidence type="ECO:0000256" key="3">
    <source>
        <dbReference type="ARBA" id="ARBA00041148"/>
    </source>
</evidence>
<comment type="subcellular location">
    <subcellularLocation>
        <location evidence="4">Cytoplasm</location>
    </subcellularLocation>
</comment>
<dbReference type="InterPro" id="IPR036567">
    <property type="entry name" value="RHF-like"/>
</dbReference>
<evidence type="ECO:0000259" key="5">
    <source>
        <dbReference type="Pfam" id="PF16321"/>
    </source>
</evidence>
<feature type="domain" description="Sigma 54 modulation/S30EA ribosomal protein C-terminal" evidence="5">
    <location>
        <begin position="133"/>
        <end position="185"/>
    </location>
</feature>
<keyword evidence="4" id="KW-0963">Cytoplasm</keyword>
<dbReference type="GO" id="GO:0043024">
    <property type="term" value="F:ribosomal small subunit binding"/>
    <property type="evidence" value="ECO:0007669"/>
    <property type="project" value="TreeGrafter"/>
</dbReference>
<dbReference type="Pfam" id="PF16321">
    <property type="entry name" value="Ribosom_S30AE_C"/>
    <property type="match status" value="1"/>
</dbReference>
<evidence type="ECO:0000256" key="1">
    <source>
        <dbReference type="ARBA" id="ARBA00022845"/>
    </source>
</evidence>
<comment type="subunit">
    <text evidence="2">Associates exclusively with 100S ribosomes, which are dimers of 70S ribosomes.</text>
</comment>
<evidence type="ECO:0000256" key="4">
    <source>
        <dbReference type="HAMAP-Rule" id="MF_00839"/>
    </source>
</evidence>
<dbReference type="Gene3D" id="3.30.505.50">
    <property type="entry name" value="Sigma 54 modulation/S30EA ribosomal protein, C-terminal domain"/>
    <property type="match status" value="1"/>
</dbReference>
<evidence type="ECO:0000313" key="6">
    <source>
        <dbReference type="EMBL" id="TDR89740.1"/>
    </source>
</evidence>
<dbReference type="EMBL" id="SNZR01000013">
    <property type="protein sequence ID" value="TDR89740.1"/>
    <property type="molecule type" value="Genomic_DNA"/>
</dbReference>
<comment type="caution">
    <text evidence="6">The sequence shown here is derived from an EMBL/GenBank/DDBJ whole genome shotgun (WGS) entry which is preliminary data.</text>
</comment>
<dbReference type="CDD" id="cd00552">
    <property type="entry name" value="RaiA"/>
    <property type="match status" value="1"/>
</dbReference>
<dbReference type="NCBIfam" id="TIGR00741">
    <property type="entry name" value="yfiA"/>
    <property type="match status" value="1"/>
</dbReference>
<keyword evidence="7" id="KW-1185">Reference proteome</keyword>
<dbReference type="InterPro" id="IPR034694">
    <property type="entry name" value="HPF_long/plastid"/>
</dbReference>
<dbReference type="PANTHER" id="PTHR33231">
    <property type="entry name" value="30S RIBOSOMAL PROTEIN"/>
    <property type="match status" value="1"/>
</dbReference>
<comment type="subunit">
    <text evidence="4">Interacts with 100S ribosomes.</text>
</comment>
<dbReference type="HAMAP" id="MF_00839">
    <property type="entry name" value="HPF"/>
    <property type="match status" value="1"/>
</dbReference>
<dbReference type="Pfam" id="PF02482">
    <property type="entry name" value="Ribosomal_S30AE"/>
    <property type="match status" value="1"/>
</dbReference>
<evidence type="ECO:0000256" key="2">
    <source>
        <dbReference type="ARBA" id="ARBA00038695"/>
    </source>
</evidence>
<keyword evidence="1 4" id="KW-0810">Translation regulation</keyword>
<evidence type="ECO:0000313" key="7">
    <source>
        <dbReference type="Proteomes" id="UP000295122"/>
    </source>
</evidence>
<accession>A0A4R7BV89</accession>
<dbReference type="GO" id="GO:0045900">
    <property type="term" value="P:negative regulation of translational elongation"/>
    <property type="evidence" value="ECO:0007669"/>
    <property type="project" value="TreeGrafter"/>
</dbReference>
<dbReference type="OrthoDB" id="9794975at2"/>
<dbReference type="PANTHER" id="PTHR33231:SF1">
    <property type="entry name" value="30S RIBOSOMAL PROTEIN"/>
    <property type="match status" value="1"/>
</dbReference>
<dbReference type="InterPro" id="IPR050574">
    <property type="entry name" value="HPF/YfiA_ribosome-assoc"/>
</dbReference>
<dbReference type="RefSeq" id="WP_133770587.1">
    <property type="nucleotide sequence ID" value="NZ_SNZR01000013.1"/>
</dbReference>
<comment type="function">
    <text evidence="4">Required for dimerization of active 70S ribosomes into 100S ribosomes in stationary phase; 100S ribosomes are translationally inactive and sometimes present during exponential growth.</text>
</comment>
<name>A0A4R7BV89_9HYPH</name>
<comment type="similarity">
    <text evidence="4">Belongs to the HPF/YfiA ribosome-associated protein family. Long HPF subfamily.</text>
</comment>
<organism evidence="6 7">
    <name type="scientific">Enterovirga rhinocerotis</name>
    <dbReference type="NCBI Taxonomy" id="1339210"/>
    <lineage>
        <taxon>Bacteria</taxon>
        <taxon>Pseudomonadati</taxon>
        <taxon>Pseudomonadota</taxon>
        <taxon>Alphaproteobacteria</taxon>
        <taxon>Hyphomicrobiales</taxon>
        <taxon>Methylobacteriaceae</taxon>
        <taxon>Enterovirga</taxon>
    </lineage>
</organism>
<dbReference type="InterPro" id="IPR038416">
    <property type="entry name" value="Ribosom_S30AE_C_sf"/>
</dbReference>
<protein>
    <recommendedName>
        <fullName evidence="3 4">Ribosome hibernation promoting factor</fullName>
        <shortName evidence="4">HPF</shortName>
    </recommendedName>
</protein>
<dbReference type="Proteomes" id="UP000295122">
    <property type="component" value="Unassembled WGS sequence"/>
</dbReference>
<dbReference type="Gene3D" id="3.30.160.100">
    <property type="entry name" value="Ribosome hibernation promotion factor-like"/>
    <property type="match status" value="1"/>
</dbReference>
<gene>
    <name evidence="4" type="primary">hpf</name>
    <name evidence="6" type="ORF">EV668_2575</name>
</gene>
<sequence length="194" mass="21125">MTIRVSGKNLDIGESLRTQVETRVTAALAKYADGRGSGHVVVSRDGSGFRTDCVVNLGTGMRLESAGLANDAYASFDQSALRIEKRLRRHKRRIKDRLGSENGPRAAAVESAYSIFAAPPEEDELDDTPEYHPIVIAETTRPIDRLSVSEAVMELDLSGVPVVVFRHAGNGRMNVVYRRTDGSIGWVDPPATDS</sequence>
<reference evidence="6 7" key="1">
    <citation type="submission" date="2019-03" db="EMBL/GenBank/DDBJ databases">
        <title>Genomic Encyclopedia of Type Strains, Phase IV (KMG-IV): sequencing the most valuable type-strain genomes for metagenomic binning, comparative biology and taxonomic classification.</title>
        <authorList>
            <person name="Goeker M."/>
        </authorList>
    </citation>
    <scope>NUCLEOTIDE SEQUENCE [LARGE SCALE GENOMIC DNA]</scope>
    <source>
        <strain evidence="6 7">DSM 25903</strain>
    </source>
</reference>
<dbReference type="AlphaFoldDB" id="A0A4R7BV89"/>
<dbReference type="InterPro" id="IPR003489">
    <property type="entry name" value="RHF/RaiA"/>
</dbReference>
<dbReference type="SUPFAM" id="SSF69754">
    <property type="entry name" value="Ribosome binding protein Y (YfiA homologue)"/>
    <property type="match status" value="1"/>
</dbReference>
<dbReference type="InterPro" id="IPR032528">
    <property type="entry name" value="Ribosom_S30AE_C"/>
</dbReference>